<feature type="compositionally biased region" description="Basic and acidic residues" evidence="1">
    <location>
        <begin position="85"/>
        <end position="97"/>
    </location>
</feature>
<dbReference type="Proteomes" id="UP001589646">
    <property type="component" value="Unassembled WGS sequence"/>
</dbReference>
<evidence type="ECO:0000313" key="2">
    <source>
        <dbReference type="EMBL" id="MFB9528620.1"/>
    </source>
</evidence>
<sequence length="417" mass="43920">MGAKDNTSDLYREAVRQARDLLRWRSPLRAELWASRLAAAAGPEGTAEPLVRRATKDRTREARLLLTALAALSPSAPEPQDEADTTERLAEKPEGRPEPGGTTAAETPTEAEGSTGAGHPTGTRDSVGAGEPAGAGDSAGAGGPGARDTGEAGGPVGARDTAGAGGRVDAQSAGGEAWMGLMGRARVEGAWYGMADLHGEQALAILSFIYPNGKEPHLAVVGIDQAHGGFAVDAVIEEPKFLDDLDVRPADPALVAGRILDAFDLTDAVMGAPVADTLPAARAIVLARARSVEHPLRHAPDDTVTSFAGLPDLPGADEAFATLVEFVGDRPSWWSPARVTQFLTSWLPREAILSDAAVSAMPQVLRAWTRHLGDRPEVLQRVEADSRDLPPAMTDELRFSLAKRLRLAELRHQGPQD</sequence>
<dbReference type="EMBL" id="JBHMCE010000005">
    <property type="protein sequence ID" value="MFB9528620.1"/>
    <property type="molecule type" value="Genomic_DNA"/>
</dbReference>
<organism evidence="2 3">
    <name type="scientific">Nonomuraea roseola</name>
    <dbReference type="NCBI Taxonomy" id="46179"/>
    <lineage>
        <taxon>Bacteria</taxon>
        <taxon>Bacillati</taxon>
        <taxon>Actinomycetota</taxon>
        <taxon>Actinomycetes</taxon>
        <taxon>Streptosporangiales</taxon>
        <taxon>Streptosporangiaceae</taxon>
        <taxon>Nonomuraea</taxon>
    </lineage>
</organism>
<reference evidence="2 3" key="1">
    <citation type="submission" date="2024-09" db="EMBL/GenBank/DDBJ databases">
        <authorList>
            <person name="Sun Q."/>
            <person name="Mori K."/>
        </authorList>
    </citation>
    <scope>NUCLEOTIDE SEQUENCE [LARGE SCALE GENOMIC DNA]</scope>
    <source>
        <strain evidence="2 3">JCM 3323</strain>
    </source>
</reference>
<comment type="caution">
    <text evidence="2">The sequence shown here is derived from an EMBL/GenBank/DDBJ whole genome shotgun (WGS) entry which is preliminary data.</text>
</comment>
<name>A0ABV5PZE3_9ACTN</name>
<feature type="compositionally biased region" description="Low complexity" evidence="1">
    <location>
        <begin position="99"/>
        <end position="118"/>
    </location>
</feature>
<feature type="region of interest" description="Disordered" evidence="1">
    <location>
        <begin position="68"/>
        <end position="170"/>
    </location>
</feature>
<protein>
    <submittedName>
        <fullName evidence="2">Uncharacterized protein</fullName>
    </submittedName>
</protein>
<evidence type="ECO:0000313" key="3">
    <source>
        <dbReference type="Proteomes" id="UP001589646"/>
    </source>
</evidence>
<accession>A0ABV5PZE3</accession>
<feature type="compositionally biased region" description="Gly residues" evidence="1">
    <location>
        <begin position="131"/>
        <end position="156"/>
    </location>
</feature>
<keyword evidence="3" id="KW-1185">Reference proteome</keyword>
<evidence type="ECO:0000256" key="1">
    <source>
        <dbReference type="SAM" id="MobiDB-lite"/>
    </source>
</evidence>
<proteinExistence type="predicted"/>
<gene>
    <name evidence="2" type="ORF">ACFFRN_18565</name>
</gene>
<dbReference type="RefSeq" id="WP_346130021.1">
    <property type="nucleotide sequence ID" value="NZ_BAAAXC010000015.1"/>
</dbReference>